<dbReference type="CDD" id="cd01038">
    <property type="entry name" value="Endonuclease_DUF559"/>
    <property type="match status" value="1"/>
</dbReference>
<keyword evidence="3" id="KW-0540">Nuclease</keyword>
<dbReference type="InterPro" id="IPR007569">
    <property type="entry name" value="DUF559"/>
</dbReference>
<dbReference type="SUPFAM" id="SSF52980">
    <property type="entry name" value="Restriction endonuclease-like"/>
    <property type="match status" value="1"/>
</dbReference>
<feature type="compositionally biased region" description="Basic and acidic residues" evidence="1">
    <location>
        <begin position="43"/>
        <end position="63"/>
    </location>
</feature>
<sequence length="180" mass="20566">MSAQADKTPHPSRPLADPPSPSRGEGDPVFANAPVPPSPLEGEGARRADEGSANERRARKDWRTEKTPVLRAFARRMRHEPTEAEHRLWTLLRNRRFAQYKFRRQLPVGDYIVDFVCLSENLMIEADGSQHAQNPRDPIRDTYLQAQGFRLLRLWNNDIIGRPAQTADLIWATLHGEVLQ</sequence>
<accession>A0A934MHL3</accession>
<dbReference type="InterPro" id="IPR047216">
    <property type="entry name" value="Endonuclease_DUF559_bact"/>
</dbReference>
<evidence type="ECO:0000256" key="1">
    <source>
        <dbReference type="SAM" id="MobiDB-lite"/>
    </source>
</evidence>
<dbReference type="InterPro" id="IPR011335">
    <property type="entry name" value="Restrct_endonuc-II-like"/>
</dbReference>
<gene>
    <name evidence="3" type="ORF">JEQ47_10855</name>
</gene>
<keyword evidence="4" id="KW-1185">Reference proteome</keyword>
<keyword evidence="3" id="KW-0378">Hydrolase</keyword>
<feature type="domain" description="DUF559" evidence="2">
    <location>
        <begin position="71"/>
        <end position="174"/>
    </location>
</feature>
<dbReference type="Proteomes" id="UP000602124">
    <property type="component" value="Unassembled WGS sequence"/>
</dbReference>
<proteinExistence type="predicted"/>
<protein>
    <submittedName>
        <fullName evidence="3">Endonuclease domain-containing protein</fullName>
    </submittedName>
</protein>
<name>A0A934MHL3_9HYPH</name>
<keyword evidence="3" id="KW-0255">Endonuclease</keyword>
<dbReference type="PANTHER" id="PTHR38590">
    <property type="entry name" value="BLL0828 PROTEIN"/>
    <property type="match status" value="1"/>
</dbReference>
<feature type="region of interest" description="Disordered" evidence="1">
    <location>
        <begin position="1"/>
        <end position="63"/>
    </location>
</feature>
<dbReference type="GO" id="GO:0004519">
    <property type="term" value="F:endonuclease activity"/>
    <property type="evidence" value="ECO:0007669"/>
    <property type="project" value="UniProtKB-KW"/>
</dbReference>
<reference evidence="3" key="1">
    <citation type="submission" date="2020-12" db="EMBL/GenBank/DDBJ databases">
        <title>Devosia sp. MSA67 isolated from Mo River.</title>
        <authorList>
            <person name="Ma F."/>
            <person name="Zi Z."/>
        </authorList>
    </citation>
    <scope>NUCLEOTIDE SEQUENCE</scope>
    <source>
        <strain evidence="3">MSA67</strain>
    </source>
</reference>
<evidence type="ECO:0000259" key="2">
    <source>
        <dbReference type="Pfam" id="PF04480"/>
    </source>
</evidence>
<dbReference type="EMBL" id="JAEKMH010000002">
    <property type="protein sequence ID" value="MBJ3785222.1"/>
    <property type="molecule type" value="Genomic_DNA"/>
</dbReference>
<dbReference type="Pfam" id="PF04480">
    <property type="entry name" value="DUF559"/>
    <property type="match status" value="1"/>
</dbReference>
<organism evidence="3 4">
    <name type="scientific">Devosia sediminis</name>
    <dbReference type="NCBI Taxonomy" id="2798801"/>
    <lineage>
        <taxon>Bacteria</taxon>
        <taxon>Pseudomonadati</taxon>
        <taxon>Pseudomonadota</taxon>
        <taxon>Alphaproteobacteria</taxon>
        <taxon>Hyphomicrobiales</taxon>
        <taxon>Devosiaceae</taxon>
        <taxon>Devosia</taxon>
    </lineage>
</organism>
<comment type="caution">
    <text evidence="3">The sequence shown here is derived from an EMBL/GenBank/DDBJ whole genome shotgun (WGS) entry which is preliminary data.</text>
</comment>
<evidence type="ECO:0000313" key="4">
    <source>
        <dbReference type="Proteomes" id="UP000602124"/>
    </source>
</evidence>
<dbReference type="PANTHER" id="PTHR38590:SF1">
    <property type="entry name" value="BLL0828 PROTEIN"/>
    <property type="match status" value="1"/>
</dbReference>
<dbReference type="AlphaFoldDB" id="A0A934MHL3"/>
<evidence type="ECO:0000313" key="3">
    <source>
        <dbReference type="EMBL" id="MBJ3785222.1"/>
    </source>
</evidence>
<dbReference type="Gene3D" id="3.40.960.10">
    <property type="entry name" value="VSR Endonuclease"/>
    <property type="match status" value="1"/>
</dbReference>